<organism evidence="2">
    <name type="scientific">Xenopus tropicalis</name>
    <name type="common">Western clawed frog</name>
    <name type="synonym">Silurana tropicalis</name>
    <dbReference type="NCBI Taxonomy" id="8364"/>
    <lineage>
        <taxon>Eukaryota</taxon>
        <taxon>Metazoa</taxon>
        <taxon>Chordata</taxon>
        <taxon>Craniata</taxon>
        <taxon>Vertebrata</taxon>
        <taxon>Euteleostomi</taxon>
        <taxon>Amphibia</taxon>
        <taxon>Batrachia</taxon>
        <taxon>Anura</taxon>
        <taxon>Pipoidea</taxon>
        <taxon>Pipidae</taxon>
        <taxon>Xenopodinae</taxon>
        <taxon>Xenopus</taxon>
        <taxon>Silurana</taxon>
    </lineage>
</organism>
<proteinExistence type="predicted"/>
<gene>
    <name evidence="2" type="ORF">XENTR_v90029188mg</name>
</gene>
<dbReference type="AlphaFoldDB" id="A0A1B8Y8W9"/>
<dbReference type="EMBL" id="KV460380">
    <property type="protein sequence ID" value="OCA19403.1"/>
    <property type="molecule type" value="Genomic_DNA"/>
</dbReference>
<feature type="region of interest" description="Disordered" evidence="1">
    <location>
        <begin position="86"/>
        <end position="117"/>
    </location>
</feature>
<protein>
    <submittedName>
        <fullName evidence="2">Uncharacterized protein</fullName>
    </submittedName>
</protein>
<reference evidence="2" key="2">
    <citation type="journal article" date="2010" name="Science">
        <title>The genome of the Western clawed frog Xenopus tropicalis.</title>
        <authorList>
            <person name="Hellsten U."/>
            <person name="Harland R.M."/>
            <person name="Gilchrist M.J."/>
            <person name="Hendrix D."/>
            <person name="Jurka J."/>
            <person name="Kapitonov V."/>
            <person name="Ovcharenko I."/>
            <person name="Putnam N.H."/>
            <person name="Shu S."/>
            <person name="Taher L."/>
            <person name="Blitz I.L."/>
            <person name="Blumberg B."/>
            <person name="Dichmann D.S."/>
            <person name="Dubchak I."/>
            <person name="Amaya E."/>
            <person name="Detter J.C."/>
            <person name="Fletcher R."/>
            <person name="Gerhard D.S."/>
            <person name="Goodstein D."/>
            <person name="Graves T."/>
            <person name="Grigoriev I.V."/>
            <person name="Grimwood J."/>
            <person name="Kawashima T."/>
            <person name="Lindquist E."/>
            <person name="Lucas S.M."/>
            <person name="Mead P.E."/>
            <person name="Mitros T."/>
            <person name="Ogino H."/>
            <person name="Ohta Y."/>
            <person name="Poliakov A.V."/>
            <person name="Pollet N."/>
            <person name="Robert J."/>
            <person name="Salamov A."/>
            <person name="Sater A.K."/>
            <person name="Schmutz J."/>
            <person name="Terry A."/>
            <person name="Vize P.D."/>
            <person name="Warren W.C."/>
            <person name="Wells D."/>
            <person name="Wills A."/>
            <person name="Wilson R.K."/>
            <person name="Zimmerman L.B."/>
            <person name="Zorn A.M."/>
            <person name="Grainger R."/>
            <person name="Grammer T."/>
            <person name="Khokha M.K."/>
            <person name="Richardson P.M."/>
            <person name="Rokhsar D.S."/>
        </authorList>
    </citation>
    <scope>NUCLEOTIDE SEQUENCE [LARGE SCALE GENOMIC DNA]</scope>
    <source>
        <strain evidence="2">Nigerian</strain>
    </source>
</reference>
<evidence type="ECO:0000313" key="2">
    <source>
        <dbReference type="EMBL" id="OCA19403.1"/>
    </source>
</evidence>
<accession>A0A1B8Y8W9</accession>
<feature type="region of interest" description="Disordered" evidence="1">
    <location>
        <begin position="1"/>
        <end position="61"/>
    </location>
</feature>
<reference evidence="2" key="3">
    <citation type="submission" date="2016-05" db="EMBL/GenBank/DDBJ databases">
        <title>WGS assembly of Xenopus tropicalis.</title>
        <authorList>
            <person name="Sessions A."/>
            <person name="Jenkins J."/>
            <person name="Mitros T."/>
            <person name="Lyons J.T."/>
            <person name="Dichmann D.S."/>
            <person name="Robert J."/>
            <person name="Harland R.M."/>
            <person name="Rokhsar D.S."/>
        </authorList>
    </citation>
    <scope>NUCLEOTIDE SEQUENCE</scope>
    <source>
        <strain evidence="2">Nigerian</strain>
    </source>
</reference>
<name>A0A1B8Y8W9_XENTR</name>
<reference evidence="2" key="1">
    <citation type="submission" date="2009-11" db="EMBL/GenBank/DDBJ databases">
        <authorList>
            <consortium name="US DOE Joint Genome Institute (JGI-PGF)"/>
            <person name="Ottilar R."/>
            <person name="Schmutz J."/>
            <person name="Salamov A."/>
            <person name="Cheng J.F."/>
            <person name="Lucas S."/>
            <person name="Pitluck S."/>
            <person name="Gundlach H."/>
            <person name="Guo Y."/>
            <person name="Haberer G."/>
            <person name="Nasrallah J."/>
            <person name="Mayer K.F.X."/>
            <person name="van de Peer Y."/>
            <person name="Weigel D."/>
            <person name="Grigoriev I.V."/>
        </authorList>
    </citation>
    <scope>NUCLEOTIDE SEQUENCE</scope>
    <source>
        <strain evidence="2">Nigerian</strain>
    </source>
</reference>
<evidence type="ECO:0000256" key="1">
    <source>
        <dbReference type="SAM" id="MobiDB-lite"/>
    </source>
</evidence>
<sequence>MDTSSKTENEAGRALNETTSRQNSASVRERTPEPAHRRSIHGVTDGHRPFDSTNHGNVHLEPDKYKRPVFVSKLSLTRRRAARLLRAQNTGNGHVVPPPTQPSGAPRGHSLAPVDTRATPSDTLAFVSKLSLTRRRAAKLLGAKNNRNGDAPITVLSRYQGNSDTLGLGDYNK</sequence>
<feature type="compositionally biased region" description="Basic and acidic residues" evidence="1">
    <location>
        <begin position="27"/>
        <end position="36"/>
    </location>
</feature>
<feature type="compositionally biased region" description="Polar residues" evidence="1">
    <location>
        <begin position="16"/>
        <end position="26"/>
    </location>
</feature>
<feature type="compositionally biased region" description="Basic and acidic residues" evidence="1">
    <location>
        <begin position="1"/>
        <end position="11"/>
    </location>
</feature>